<evidence type="ECO:0000259" key="7">
    <source>
        <dbReference type="Pfam" id="PF10484"/>
    </source>
</evidence>
<accession>A0ABY7DY54</accession>
<evidence type="ECO:0000256" key="4">
    <source>
        <dbReference type="ARBA" id="ARBA00023128"/>
    </source>
</evidence>
<dbReference type="EMBL" id="CP111015">
    <property type="protein sequence ID" value="WAR02430.1"/>
    <property type="molecule type" value="Genomic_DNA"/>
</dbReference>
<dbReference type="PANTHER" id="PTHR15925:SF2">
    <property type="entry name" value="SMALL RIBOSOMAL SUBUNIT PROTEIN MS23"/>
    <property type="match status" value="1"/>
</dbReference>
<dbReference type="Proteomes" id="UP001164746">
    <property type="component" value="Chromosome 4"/>
</dbReference>
<dbReference type="CDD" id="cd23701">
    <property type="entry name" value="At1g26750"/>
    <property type="match status" value="1"/>
</dbReference>
<comment type="subcellular location">
    <subcellularLocation>
        <location evidence="1">Mitochondrion</location>
    </subcellularLocation>
</comment>
<evidence type="ECO:0000313" key="8">
    <source>
        <dbReference type="EMBL" id="WAR02430.1"/>
    </source>
</evidence>
<gene>
    <name evidence="8" type="ORF">MAR_008988</name>
</gene>
<dbReference type="Pfam" id="PF10484">
    <property type="entry name" value="MRP-S23"/>
    <property type="match status" value="1"/>
</dbReference>
<keyword evidence="9" id="KW-1185">Reference proteome</keyword>
<keyword evidence="3" id="KW-0689">Ribosomal protein</keyword>
<keyword evidence="5" id="KW-0687">Ribonucleoprotein</keyword>
<evidence type="ECO:0000256" key="2">
    <source>
        <dbReference type="ARBA" id="ARBA00009864"/>
    </source>
</evidence>
<sequence length="252" mass="28860">MNTKCTTRLLRGGETKSWAGVVSGRQTRGTETRGGSKMLRSRVHVQSKLVPVNWGLGGGNGCSPDALRTIPSAWTPYCLREDDHTNVRFMVILKMGEVSSNLKQTCTSPQHPSTDSPFPLYNQLWHTSDDTNNNVDGLLKSEALEWKNRPLWYDVMKKFPPQVEPRMDRPVPNVHVKKILYPEDYVRAFVDEYLKRQRPGVSVEEIFQEIEEKFRSEGKRLLRKKNPVIIKSVNIEEEAKDGFDVKKLDDMS</sequence>
<evidence type="ECO:0000256" key="3">
    <source>
        <dbReference type="ARBA" id="ARBA00022980"/>
    </source>
</evidence>
<evidence type="ECO:0000256" key="6">
    <source>
        <dbReference type="ARBA" id="ARBA00035137"/>
    </source>
</evidence>
<dbReference type="InterPro" id="IPR019520">
    <property type="entry name" value="Ribosomal_mS23_met"/>
</dbReference>
<organism evidence="8 9">
    <name type="scientific">Mya arenaria</name>
    <name type="common">Soft-shell clam</name>
    <dbReference type="NCBI Taxonomy" id="6604"/>
    <lineage>
        <taxon>Eukaryota</taxon>
        <taxon>Metazoa</taxon>
        <taxon>Spiralia</taxon>
        <taxon>Lophotrochozoa</taxon>
        <taxon>Mollusca</taxon>
        <taxon>Bivalvia</taxon>
        <taxon>Autobranchia</taxon>
        <taxon>Heteroconchia</taxon>
        <taxon>Euheterodonta</taxon>
        <taxon>Imparidentia</taxon>
        <taxon>Neoheterodontei</taxon>
        <taxon>Myida</taxon>
        <taxon>Myoidea</taxon>
        <taxon>Myidae</taxon>
        <taxon>Mya</taxon>
    </lineage>
</organism>
<reference evidence="8" key="1">
    <citation type="submission" date="2022-11" db="EMBL/GenBank/DDBJ databases">
        <title>Centuries of genome instability and evolution in soft-shell clam transmissible cancer (bioRxiv).</title>
        <authorList>
            <person name="Hart S.F.M."/>
            <person name="Yonemitsu M.A."/>
            <person name="Giersch R.M."/>
            <person name="Beal B.F."/>
            <person name="Arriagada G."/>
            <person name="Davis B.W."/>
            <person name="Ostrander E.A."/>
            <person name="Goff S.P."/>
            <person name="Metzger M.J."/>
        </authorList>
    </citation>
    <scope>NUCLEOTIDE SEQUENCE</scope>
    <source>
        <strain evidence="8">MELC-2E11</strain>
        <tissue evidence="8">Siphon/mantle</tissue>
    </source>
</reference>
<feature type="domain" description="Small ribosomal subunit protein mS23 conserved" evidence="7">
    <location>
        <begin position="135"/>
        <end position="218"/>
    </location>
</feature>
<keyword evidence="4" id="KW-0496">Mitochondrion</keyword>
<proteinExistence type="inferred from homology"/>
<dbReference type="PANTHER" id="PTHR15925">
    <property type="entry name" value="MITOCHONDRIAL RIBOSOMAL PROTEIN S23"/>
    <property type="match status" value="1"/>
</dbReference>
<protein>
    <recommendedName>
        <fullName evidence="6">Small ribosomal subunit protein mS23</fullName>
    </recommendedName>
</protein>
<comment type="similarity">
    <text evidence="2">Belongs to the mitochondrion-specific ribosomal protein mS23 family.</text>
</comment>
<evidence type="ECO:0000256" key="1">
    <source>
        <dbReference type="ARBA" id="ARBA00004173"/>
    </source>
</evidence>
<evidence type="ECO:0000256" key="5">
    <source>
        <dbReference type="ARBA" id="ARBA00023274"/>
    </source>
</evidence>
<name>A0ABY7DY54_MYAAR</name>
<dbReference type="InterPro" id="IPR023611">
    <property type="entry name" value="mS23_dom_met"/>
</dbReference>
<dbReference type="InterPro" id="IPR059242">
    <property type="entry name" value="mS23_dom"/>
</dbReference>
<evidence type="ECO:0000313" key="9">
    <source>
        <dbReference type="Proteomes" id="UP001164746"/>
    </source>
</evidence>